<feature type="compositionally biased region" description="Low complexity" evidence="6">
    <location>
        <begin position="192"/>
        <end position="201"/>
    </location>
</feature>
<dbReference type="FunFam" id="4.10.1000.10:FF:000002">
    <property type="entry name" value="Zinc finger protein 36, C3H1 type-like 1"/>
    <property type="match status" value="1"/>
</dbReference>
<feature type="region of interest" description="Disordered" evidence="6">
    <location>
        <begin position="192"/>
        <end position="220"/>
    </location>
</feature>
<dbReference type="InterPro" id="IPR045877">
    <property type="entry name" value="ZFP36-like"/>
</dbReference>
<feature type="domain" description="C3H1-type" evidence="7">
    <location>
        <begin position="224"/>
        <end position="252"/>
    </location>
</feature>
<dbReference type="Pfam" id="PF00642">
    <property type="entry name" value="zf-CCCH"/>
    <property type="match status" value="2"/>
</dbReference>
<dbReference type="OMA" id="MRHPKYK"/>
<sequence length="439" mass="49379">MTDFQVSSGFYSGVSDLNWINNSSGLWENNFIPTPNANNMKKSMVITKPNFRETNSNNSSNSISSSGGFFQNSFDSTKVPVSIKNSEFINVSNSEMWSNNSIGGVVSNTVNPLKNSNSIGISQNIGLVPSSSTSTPSTVPQQQQQQQQQAQTDSPSPLSGSNSILPPPKRKGLIKAHSEDSFQPIQQQFLAQLQQQQLQQSQDDENNASNGEQDIEEEINGQSRYKTELCRSFAETGACRYGIKCQFAHGKDELRPVVRHPKYKTETCKTFHSTGSCPYGSRCRFIHISPNTVLPVDENQLAVLQQQHLQQQQQPHMTRQNSSPQLNLQNHHLQPLLQQLQQLKIQPTLQQLQQLQQQMQLQQQQQQQQQQMNQQQQQQQKQAPQQPLHQSQPIPKPSIQWSNSWTSVDEASNAVTPAKSPSKKRLNVFKTICSNSNWN</sequence>
<evidence type="ECO:0000259" key="7">
    <source>
        <dbReference type="PROSITE" id="PS50103"/>
    </source>
</evidence>
<protein>
    <recommendedName>
        <fullName evidence="7">C3H1-type domain-containing protein</fullName>
    </recommendedName>
</protein>
<dbReference type="PANTHER" id="PTHR12547">
    <property type="entry name" value="CCCH ZINC FINGER/TIS11-RELATED"/>
    <property type="match status" value="1"/>
</dbReference>
<proteinExistence type="predicted"/>
<organism evidence="8 9">
    <name type="scientific">Tieghemostelium lacteum</name>
    <name type="common">Slime mold</name>
    <name type="synonym">Dictyostelium lacteum</name>
    <dbReference type="NCBI Taxonomy" id="361077"/>
    <lineage>
        <taxon>Eukaryota</taxon>
        <taxon>Amoebozoa</taxon>
        <taxon>Evosea</taxon>
        <taxon>Eumycetozoa</taxon>
        <taxon>Dictyostelia</taxon>
        <taxon>Dictyosteliales</taxon>
        <taxon>Raperosteliaceae</taxon>
        <taxon>Tieghemostelium</taxon>
    </lineage>
</organism>
<feature type="region of interest" description="Disordered" evidence="6">
    <location>
        <begin position="124"/>
        <end position="175"/>
    </location>
</feature>
<dbReference type="PANTHER" id="PTHR12547:SF18">
    <property type="entry name" value="PROTEIN TIS11"/>
    <property type="match status" value="1"/>
</dbReference>
<dbReference type="GO" id="GO:0003729">
    <property type="term" value="F:mRNA binding"/>
    <property type="evidence" value="ECO:0007669"/>
    <property type="project" value="InterPro"/>
</dbReference>
<dbReference type="GO" id="GO:0008270">
    <property type="term" value="F:zinc ion binding"/>
    <property type="evidence" value="ECO:0007669"/>
    <property type="project" value="UniProtKB-KW"/>
</dbReference>
<evidence type="ECO:0000313" key="9">
    <source>
        <dbReference type="Proteomes" id="UP000076078"/>
    </source>
</evidence>
<dbReference type="InParanoid" id="A0A152A8Q4"/>
<evidence type="ECO:0000256" key="5">
    <source>
        <dbReference type="PROSITE-ProRule" id="PRU00723"/>
    </source>
</evidence>
<dbReference type="Proteomes" id="UP000076078">
    <property type="component" value="Unassembled WGS sequence"/>
</dbReference>
<keyword evidence="1 5" id="KW-0479">Metal-binding</keyword>
<keyword evidence="9" id="KW-1185">Reference proteome</keyword>
<gene>
    <name evidence="8" type="ORF">DLAC_00060</name>
</gene>
<reference evidence="8 9" key="1">
    <citation type="submission" date="2015-12" db="EMBL/GenBank/DDBJ databases">
        <title>Dictyostelia acquired genes for synthesis and detection of signals that induce cell-type specialization by lateral gene transfer from prokaryotes.</title>
        <authorList>
            <person name="Gloeckner G."/>
            <person name="Schaap P."/>
        </authorList>
    </citation>
    <scope>NUCLEOTIDE SEQUENCE [LARGE SCALE GENOMIC DNA]</scope>
    <source>
        <strain evidence="8 9">TK</strain>
    </source>
</reference>
<accession>A0A152A8Q4</accession>
<feature type="compositionally biased region" description="Low complexity" evidence="6">
    <location>
        <begin position="375"/>
        <end position="393"/>
    </location>
</feature>
<name>A0A152A8Q4_TIELA</name>
<dbReference type="PROSITE" id="PS50103">
    <property type="entry name" value="ZF_C3H1"/>
    <property type="match status" value="2"/>
</dbReference>
<keyword evidence="3 5" id="KW-0863">Zinc-finger</keyword>
<evidence type="ECO:0000256" key="6">
    <source>
        <dbReference type="SAM" id="MobiDB-lite"/>
    </source>
</evidence>
<dbReference type="AlphaFoldDB" id="A0A152A8Q4"/>
<dbReference type="STRING" id="361077.A0A152A8Q4"/>
<dbReference type="SMART" id="SM00356">
    <property type="entry name" value="ZnF_C3H1"/>
    <property type="match status" value="2"/>
</dbReference>
<dbReference type="SUPFAM" id="SSF90229">
    <property type="entry name" value="CCCH zinc finger"/>
    <property type="match status" value="2"/>
</dbReference>
<feature type="compositionally biased region" description="Polar residues" evidence="6">
    <location>
        <begin position="399"/>
        <end position="415"/>
    </location>
</feature>
<comment type="caution">
    <text evidence="8">The sequence shown here is derived from an EMBL/GenBank/DDBJ whole genome shotgun (WGS) entry which is preliminary data.</text>
</comment>
<feature type="zinc finger region" description="C3H1-type" evidence="5">
    <location>
        <begin position="224"/>
        <end position="252"/>
    </location>
</feature>
<dbReference type="EMBL" id="LODT01000001">
    <property type="protein sequence ID" value="KYR02613.1"/>
    <property type="molecule type" value="Genomic_DNA"/>
</dbReference>
<feature type="zinc finger region" description="C3H1-type" evidence="5">
    <location>
        <begin position="262"/>
        <end position="290"/>
    </location>
</feature>
<keyword evidence="4 5" id="KW-0862">Zinc</keyword>
<dbReference type="InterPro" id="IPR036855">
    <property type="entry name" value="Znf_CCCH_sf"/>
</dbReference>
<evidence type="ECO:0000256" key="1">
    <source>
        <dbReference type="ARBA" id="ARBA00022723"/>
    </source>
</evidence>
<feature type="compositionally biased region" description="Low complexity" evidence="6">
    <location>
        <begin position="129"/>
        <end position="157"/>
    </location>
</feature>
<dbReference type="OrthoDB" id="20635at2759"/>
<keyword evidence="2" id="KW-0677">Repeat</keyword>
<evidence type="ECO:0000313" key="8">
    <source>
        <dbReference type="EMBL" id="KYR02613.1"/>
    </source>
</evidence>
<dbReference type="Gene3D" id="4.10.1000.10">
    <property type="entry name" value="Zinc finger, CCCH-type"/>
    <property type="match status" value="2"/>
</dbReference>
<feature type="domain" description="C3H1-type" evidence="7">
    <location>
        <begin position="262"/>
        <end position="290"/>
    </location>
</feature>
<evidence type="ECO:0000256" key="3">
    <source>
        <dbReference type="ARBA" id="ARBA00022771"/>
    </source>
</evidence>
<dbReference type="FunCoup" id="A0A152A8Q4">
    <property type="interactions" value="588"/>
</dbReference>
<dbReference type="InterPro" id="IPR000571">
    <property type="entry name" value="Znf_CCCH"/>
</dbReference>
<evidence type="ECO:0000256" key="4">
    <source>
        <dbReference type="ARBA" id="ARBA00022833"/>
    </source>
</evidence>
<feature type="region of interest" description="Disordered" evidence="6">
    <location>
        <begin position="375"/>
        <end position="424"/>
    </location>
</feature>
<feature type="region of interest" description="Disordered" evidence="6">
    <location>
        <begin position="306"/>
        <end position="325"/>
    </location>
</feature>
<dbReference type="FunFam" id="4.10.1000.10:FF:000001">
    <property type="entry name" value="zinc finger CCCH domain-containing protein 15-like"/>
    <property type="match status" value="1"/>
</dbReference>
<evidence type="ECO:0000256" key="2">
    <source>
        <dbReference type="ARBA" id="ARBA00022737"/>
    </source>
</evidence>